<proteinExistence type="predicted"/>
<gene>
    <name evidence="6" type="ORF">DI555_08005</name>
</gene>
<dbReference type="CDD" id="cd06529">
    <property type="entry name" value="S24_LexA-like"/>
    <property type="match status" value="1"/>
</dbReference>
<dbReference type="Gene3D" id="2.10.109.10">
    <property type="entry name" value="Umud Fragment, subunit A"/>
    <property type="match status" value="1"/>
</dbReference>
<protein>
    <recommendedName>
        <fullName evidence="8">HTH cro/C1-type domain-containing protein</fullName>
    </recommendedName>
</protein>
<dbReference type="Proteomes" id="UP000249082">
    <property type="component" value="Unassembled WGS sequence"/>
</dbReference>
<dbReference type="InterPro" id="IPR036286">
    <property type="entry name" value="LexA/Signal_pep-like_sf"/>
</dbReference>
<dbReference type="Pfam" id="PF00717">
    <property type="entry name" value="Peptidase_S24"/>
    <property type="match status" value="1"/>
</dbReference>
<dbReference type="InterPro" id="IPR001387">
    <property type="entry name" value="Cro/C1-type_HTH"/>
</dbReference>
<evidence type="ECO:0000313" key="6">
    <source>
        <dbReference type="EMBL" id="PZQ55282.1"/>
    </source>
</evidence>
<feature type="domain" description="Peptidase S24/S26A/S26B/S26C" evidence="4">
    <location>
        <begin position="127"/>
        <end position="238"/>
    </location>
</feature>
<evidence type="ECO:0008006" key="8">
    <source>
        <dbReference type="Google" id="ProtNLM"/>
    </source>
</evidence>
<organism evidence="6 7">
    <name type="scientific">Novosphingobium pentaromativorans</name>
    <dbReference type="NCBI Taxonomy" id="205844"/>
    <lineage>
        <taxon>Bacteria</taxon>
        <taxon>Pseudomonadati</taxon>
        <taxon>Pseudomonadota</taxon>
        <taxon>Alphaproteobacteria</taxon>
        <taxon>Sphingomonadales</taxon>
        <taxon>Sphingomonadaceae</taxon>
        <taxon>Novosphingobium</taxon>
    </lineage>
</organism>
<evidence type="ECO:0000256" key="2">
    <source>
        <dbReference type="ARBA" id="ARBA00023125"/>
    </source>
</evidence>
<dbReference type="Pfam" id="PF01381">
    <property type="entry name" value="HTH_3"/>
    <property type="match status" value="1"/>
</dbReference>
<keyword evidence="1" id="KW-0805">Transcription regulation</keyword>
<dbReference type="InterPro" id="IPR010982">
    <property type="entry name" value="Lambda_DNA-bd_dom_sf"/>
</dbReference>
<dbReference type="PANTHER" id="PTHR40661">
    <property type="match status" value="1"/>
</dbReference>
<keyword evidence="2" id="KW-0238">DNA-binding</keyword>
<dbReference type="InterPro" id="IPR015927">
    <property type="entry name" value="Peptidase_S24_S26A/B/C"/>
</dbReference>
<name>A0A2W5NP20_9SPHN</name>
<dbReference type="InterPro" id="IPR039418">
    <property type="entry name" value="LexA-like"/>
</dbReference>
<dbReference type="SUPFAM" id="SSF51306">
    <property type="entry name" value="LexA/Signal peptidase"/>
    <property type="match status" value="1"/>
</dbReference>
<evidence type="ECO:0000256" key="3">
    <source>
        <dbReference type="ARBA" id="ARBA00023163"/>
    </source>
</evidence>
<dbReference type="AlphaFoldDB" id="A0A2W5NP20"/>
<feature type="domain" description="HTH cro/C1-type" evidence="5">
    <location>
        <begin position="70"/>
        <end position="114"/>
    </location>
</feature>
<reference evidence="6 7" key="1">
    <citation type="submission" date="2017-08" db="EMBL/GenBank/DDBJ databases">
        <title>Infants hospitalized years apart are colonized by the same room-sourced microbial strains.</title>
        <authorList>
            <person name="Brooks B."/>
            <person name="Olm M.R."/>
            <person name="Firek B.A."/>
            <person name="Baker R."/>
            <person name="Thomas B.C."/>
            <person name="Morowitz M.J."/>
            <person name="Banfield J.F."/>
        </authorList>
    </citation>
    <scope>NUCLEOTIDE SEQUENCE [LARGE SCALE GENOMIC DNA]</scope>
    <source>
        <strain evidence="6">S2_005_002_R2_33</strain>
    </source>
</reference>
<dbReference type="EMBL" id="QFPX01000006">
    <property type="protein sequence ID" value="PZQ55282.1"/>
    <property type="molecule type" value="Genomic_DNA"/>
</dbReference>
<evidence type="ECO:0000313" key="7">
    <source>
        <dbReference type="Proteomes" id="UP000249082"/>
    </source>
</evidence>
<dbReference type="SUPFAM" id="SSF47413">
    <property type="entry name" value="lambda repressor-like DNA-binding domains"/>
    <property type="match status" value="1"/>
</dbReference>
<comment type="caution">
    <text evidence="6">The sequence shown here is derived from an EMBL/GenBank/DDBJ whole genome shotgun (WGS) entry which is preliminary data.</text>
</comment>
<dbReference type="Gene3D" id="1.10.260.40">
    <property type="entry name" value="lambda repressor-like DNA-binding domains"/>
    <property type="match status" value="1"/>
</dbReference>
<evidence type="ECO:0000256" key="1">
    <source>
        <dbReference type="ARBA" id="ARBA00023015"/>
    </source>
</evidence>
<accession>A0A2W5NP20</accession>
<sequence>MPVSFETALTPPRLSRISATVLMQANYENRNQSARENTNFVIDGRIRSSQCRAMVTHDEILAELRRWIGSGKVQQKELAAELGIAPARINEMLKGTRKVQQREMPILVRYFGMDEGPDPSVRKIARIGMVPAGELREALAAAPNTIEVPANLPKGVFALEVDGESMNKIAPLGCDVIVDPSDKKLFSGDLYVVSNEAGEFTFKRFMQDPARLVPLSTDPTHKEIEIGAEPINIIGRVVSVSIGAEFLRRMA</sequence>
<keyword evidence="3" id="KW-0804">Transcription</keyword>
<dbReference type="CDD" id="cd00093">
    <property type="entry name" value="HTH_XRE"/>
    <property type="match status" value="1"/>
</dbReference>
<evidence type="ECO:0000259" key="5">
    <source>
        <dbReference type="Pfam" id="PF01381"/>
    </source>
</evidence>
<dbReference type="GO" id="GO:0003677">
    <property type="term" value="F:DNA binding"/>
    <property type="evidence" value="ECO:0007669"/>
    <property type="project" value="UniProtKB-KW"/>
</dbReference>
<evidence type="ECO:0000259" key="4">
    <source>
        <dbReference type="Pfam" id="PF00717"/>
    </source>
</evidence>
<dbReference type="PANTHER" id="PTHR40661:SF3">
    <property type="entry name" value="FELS-1 PROPHAGE TRANSCRIPTIONAL REGULATOR"/>
    <property type="match status" value="1"/>
</dbReference>